<dbReference type="RefSeq" id="WP_150358876.1">
    <property type="nucleotide sequence ID" value="NZ_JAJJPB010000001.1"/>
</dbReference>
<dbReference type="InterPro" id="IPR000297">
    <property type="entry name" value="PPIase_PpiC"/>
</dbReference>
<dbReference type="PANTHER" id="PTHR47245">
    <property type="entry name" value="PEPTIDYLPROLYL ISOMERASE"/>
    <property type="match status" value="1"/>
</dbReference>
<dbReference type="Gene3D" id="1.10.8.1040">
    <property type="match status" value="1"/>
</dbReference>
<protein>
    <submittedName>
        <fullName evidence="3">Peptidylprolyl isomerase</fullName>
        <ecNumber evidence="3">5.2.1.8</ecNumber>
    </submittedName>
</protein>
<dbReference type="Proteomes" id="UP001165422">
    <property type="component" value="Unassembled WGS sequence"/>
</dbReference>
<evidence type="ECO:0000313" key="3">
    <source>
        <dbReference type="EMBL" id="MCC9293772.1"/>
    </source>
</evidence>
<dbReference type="Pfam" id="PF00639">
    <property type="entry name" value="Rotamase"/>
    <property type="match status" value="1"/>
</dbReference>
<evidence type="ECO:0000313" key="4">
    <source>
        <dbReference type="Proteomes" id="UP001165422"/>
    </source>
</evidence>
<dbReference type="PROSITE" id="PS01096">
    <property type="entry name" value="PPIC_PPIASE_1"/>
    <property type="match status" value="1"/>
</dbReference>
<reference evidence="3" key="1">
    <citation type="submission" date="2021-11" db="EMBL/GenBank/DDBJ databases">
        <authorList>
            <person name="Qingchun L."/>
            <person name="Dong Z."/>
            <person name="Zongwei Q."/>
            <person name="Jia Z."/>
            <person name="Duotao L."/>
        </authorList>
    </citation>
    <scope>NUCLEOTIDE SEQUENCE</scope>
    <source>
        <strain evidence="3">WLY-B-L2</strain>
    </source>
</reference>
<dbReference type="EC" id="5.2.1.8" evidence="3"/>
<accession>A0ABS8N1V3</accession>
<dbReference type="InterPro" id="IPR023058">
    <property type="entry name" value="PPIase_PpiC_CS"/>
</dbReference>
<evidence type="ECO:0000259" key="2">
    <source>
        <dbReference type="PROSITE" id="PS50198"/>
    </source>
</evidence>
<comment type="caution">
    <text evidence="3">The sequence shown here is derived from an EMBL/GenBank/DDBJ whole genome shotgun (WGS) entry which is preliminary data.</text>
</comment>
<evidence type="ECO:0000256" key="1">
    <source>
        <dbReference type="PROSITE-ProRule" id="PRU00278"/>
    </source>
</evidence>
<dbReference type="InterPro" id="IPR046357">
    <property type="entry name" value="PPIase_dom_sf"/>
</dbReference>
<dbReference type="GO" id="GO:0003755">
    <property type="term" value="F:peptidyl-prolyl cis-trans isomerase activity"/>
    <property type="evidence" value="ECO:0007669"/>
    <property type="project" value="UniProtKB-EC"/>
</dbReference>
<sequence length="247" mass="28527">MQNNVLAVVNGMEITEQDLQNTIRRFPAERQRYLETENGRKQLLNEIISFELIYNYAKDEHMESSESYLAKLEAVKKEMMTQVAVDKILEDVKVTDKEVEDYYKANRNMYKNPENITARHILVDSLEKANEVLEKVKTGLSFEDAAKKYSSCPSKAQGGNLGKFTRGQMVPEFENTAFQLEIGVVSQPVKTQFGYHLIKVENKEEASIKTFDEVKDAIRRGLLQERQAFKYSQFTEGLKSKYEVELK</sequence>
<dbReference type="InterPro" id="IPR050245">
    <property type="entry name" value="PrsA_foldase"/>
</dbReference>
<gene>
    <name evidence="3" type="ORF">LN736_02660</name>
</gene>
<dbReference type="Gene3D" id="3.10.50.40">
    <property type="match status" value="1"/>
</dbReference>
<organism evidence="3 4">
    <name type="scientific">Clostridium aromativorans</name>
    <dbReference type="NCBI Taxonomy" id="2836848"/>
    <lineage>
        <taxon>Bacteria</taxon>
        <taxon>Bacillati</taxon>
        <taxon>Bacillota</taxon>
        <taxon>Clostridia</taxon>
        <taxon>Eubacteriales</taxon>
        <taxon>Clostridiaceae</taxon>
        <taxon>Clostridium</taxon>
    </lineage>
</organism>
<feature type="domain" description="PpiC" evidence="2">
    <location>
        <begin position="113"/>
        <end position="202"/>
    </location>
</feature>
<name>A0ABS8N1V3_9CLOT</name>
<dbReference type="SUPFAM" id="SSF54534">
    <property type="entry name" value="FKBP-like"/>
    <property type="match status" value="1"/>
</dbReference>
<dbReference type="PANTHER" id="PTHR47245:SF2">
    <property type="entry name" value="PEPTIDYL-PROLYL CIS-TRANS ISOMERASE HP_0175-RELATED"/>
    <property type="match status" value="1"/>
</dbReference>
<dbReference type="Pfam" id="PF13624">
    <property type="entry name" value="SurA_N_3"/>
    <property type="match status" value="1"/>
</dbReference>
<keyword evidence="1 3" id="KW-0413">Isomerase</keyword>
<dbReference type="EMBL" id="JAJJPB010000001">
    <property type="protein sequence ID" value="MCC9293772.1"/>
    <property type="molecule type" value="Genomic_DNA"/>
</dbReference>
<keyword evidence="4" id="KW-1185">Reference proteome</keyword>
<dbReference type="PROSITE" id="PS50198">
    <property type="entry name" value="PPIC_PPIASE_2"/>
    <property type="match status" value="1"/>
</dbReference>
<proteinExistence type="predicted"/>
<keyword evidence="1" id="KW-0697">Rotamase</keyword>